<dbReference type="RefSeq" id="WP_377817599.1">
    <property type="nucleotide sequence ID" value="NZ_JBHSLU010000076.1"/>
</dbReference>
<protein>
    <recommendedName>
        <fullName evidence="4">WAP domain-containing protein</fullName>
    </recommendedName>
</protein>
<comment type="caution">
    <text evidence="2">The sequence shown here is derived from an EMBL/GenBank/DDBJ whole genome shotgun (WGS) entry which is preliminary data.</text>
</comment>
<name>A0ABW0P6J9_9HYPH</name>
<evidence type="ECO:0000256" key="1">
    <source>
        <dbReference type="SAM" id="SignalP"/>
    </source>
</evidence>
<reference evidence="3" key="1">
    <citation type="journal article" date="2019" name="Int. J. Syst. Evol. Microbiol.">
        <title>The Global Catalogue of Microorganisms (GCM) 10K type strain sequencing project: providing services to taxonomists for standard genome sequencing and annotation.</title>
        <authorList>
            <consortium name="The Broad Institute Genomics Platform"/>
            <consortium name="The Broad Institute Genome Sequencing Center for Infectious Disease"/>
            <person name="Wu L."/>
            <person name="Ma J."/>
        </authorList>
    </citation>
    <scope>NUCLEOTIDE SEQUENCE [LARGE SCALE GENOMIC DNA]</scope>
    <source>
        <strain evidence="3">CCUG 43117</strain>
    </source>
</reference>
<dbReference type="EMBL" id="JBHSLU010000076">
    <property type="protein sequence ID" value="MFC5507926.1"/>
    <property type="molecule type" value="Genomic_DNA"/>
</dbReference>
<keyword evidence="3" id="KW-1185">Reference proteome</keyword>
<evidence type="ECO:0008006" key="4">
    <source>
        <dbReference type="Google" id="ProtNLM"/>
    </source>
</evidence>
<evidence type="ECO:0000313" key="3">
    <source>
        <dbReference type="Proteomes" id="UP001596060"/>
    </source>
</evidence>
<accession>A0ABW0P6J9</accession>
<sequence length="116" mass="11787">MKLRLLTHALILALFLTAGVLASYVSPAAAGMAGDAAGVEQTMEAGMPCCPSDQDDPKDCATNCPALTFCLAKCFAGGAIKSVTLPRPAIAVVGLAGDDVERVSQGFAPPARPPRS</sequence>
<evidence type="ECO:0000313" key="2">
    <source>
        <dbReference type="EMBL" id="MFC5507926.1"/>
    </source>
</evidence>
<keyword evidence="1" id="KW-0732">Signal</keyword>
<feature type="signal peptide" evidence="1">
    <location>
        <begin position="1"/>
        <end position="22"/>
    </location>
</feature>
<dbReference type="Proteomes" id="UP001596060">
    <property type="component" value="Unassembled WGS sequence"/>
</dbReference>
<gene>
    <name evidence="2" type="ORF">ACFPN9_22030</name>
</gene>
<organism evidence="2 3">
    <name type="scientific">Bosea massiliensis</name>
    <dbReference type="NCBI Taxonomy" id="151419"/>
    <lineage>
        <taxon>Bacteria</taxon>
        <taxon>Pseudomonadati</taxon>
        <taxon>Pseudomonadota</taxon>
        <taxon>Alphaproteobacteria</taxon>
        <taxon>Hyphomicrobiales</taxon>
        <taxon>Boseaceae</taxon>
        <taxon>Bosea</taxon>
    </lineage>
</organism>
<feature type="chain" id="PRO_5045456977" description="WAP domain-containing protein" evidence="1">
    <location>
        <begin position="23"/>
        <end position="116"/>
    </location>
</feature>
<proteinExistence type="predicted"/>